<evidence type="ECO:0000313" key="2">
    <source>
        <dbReference type="Proteomes" id="UP001164250"/>
    </source>
</evidence>
<gene>
    <name evidence="1" type="ORF">Patl1_29444</name>
</gene>
<evidence type="ECO:0000313" key="1">
    <source>
        <dbReference type="EMBL" id="KAJ0083793.1"/>
    </source>
</evidence>
<proteinExistence type="predicted"/>
<dbReference type="Proteomes" id="UP001164250">
    <property type="component" value="Chromosome 11"/>
</dbReference>
<protein>
    <submittedName>
        <fullName evidence="1">Uncharacterized protein</fullName>
    </submittedName>
</protein>
<accession>A0ACC1A993</accession>
<sequence length="51" mass="5816">MFNLRAYKSFICRMKQMLTPGSSHLEFVSQVPVLRNLFSTDCCIMLGVTSN</sequence>
<reference evidence="2" key="1">
    <citation type="journal article" date="2023" name="G3 (Bethesda)">
        <title>Genome assembly and association tests identify interacting loci associated with vigor, precocity, and sex in interspecific pistachio rootstocks.</title>
        <authorList>
            <person name="Palmer W."/>
            <person name="Jacygrad E."/>
            <person name="Sagayaradj S."/>
            <person name="Cavanaugh K."/>
            <person name="Han R."/>
            <person name="Bertier L."/>
            <person name="Beede B."/>
            <person name="Kafkas S."/>
            <person name="Golino D."/>
            <person name="Preece J."/>
            <person name="Michelmore R."/>
        </authorList>
    </citation>
    <scope>NUCLEOTIDE SEQUENCE [LARGE SCALE GENOMIC DNA]</scope>
</reference>
<organism evidence="1 2">
    <name type="scientific">Pistacia atlantica</name>
    <dbReference type="NCBI Taxonomy" id="434234"/>
    <lineage>
        <taxon>Eukaryota</taxon>
        <taxon>Viridiplantae</taxon>
        <taxon>Streptophyta</taxon>
        <taxon>Embryophyta</taxon>
        <taxon>Tracheophyta</taxon>
        <taxon>Spermatophyta</taxon>
        <taxon>Magnoliopsida</taxon>
        <taxon>eudicotyledons</taxon>
        <taxon>Gunneridae</taxon>
        <taxon>Pentapetalae</taxon>
        <taxon>rosids</taxon>
        <taxon>malvids</taxon>
        <taxon>Sapindales</taxon>
        <taxon>Anacardiaceae</taxon>
        <taxon>Pistacia</taxon>
    </lineage>
</organism>
<keyword evidence="2" id="KW-1185">Reference proteome</keyword>
<dbReference type="EMBL" id="CM047907">
    <property type="protein sequence ID" value="KAJ0083793.1"/>
    <property type="molecule type" value="Genomic_DNA"/>
</dbReference>
<name>A0ACC1A993_9ROSI</name>
<comment type="caution">
    <text evidence="1">The sequence shown here is derived from an EMBL/GenBank/DDBJ whole genome shotgun (WGS) entry which is preliminary data.</text>
</comment>